<protein>
    <recommendedName>
        <fullName evidence="4">3-keto-disaccharide hydrolase domain-containing protein</fullName>
    </recommendedName>
</protein>
<accession>A0A844AQ71</accession>
<keyword evidence="3" id="KW-1185">Reference proteome</keyword>
<dbReference type="AlphaFoldDB" id="A0A844AQ71"/>
<feature type="signal peptide" evidence="1">
    <location>
        <begin position="1"/>
        <end position="22"/>
    </location>
</feature>
<dbReference type="Gene3D" id="2.60.120.560">
    <property type="entry name" value="Exo-inulinase, domain 1"/>
    <property type="match status" value="1"/>
</dbReference>
<evidence type="ECO:0000313" key="2">
    <source>
        <dbReference type="EMBL" id="MRD46380.1"/>
    </source>
</evidence>
<gene>
    <name evidence="2" type="ORF">GHT07_03765</name>
</gene>
<dbReference type="RefSeq" id="WP_153583733.1">
    <property type="nucleotide sequence ID" value="NZ_WJBU01000003.1"/>
</dbReference>
<evidence type="ECO:0000313" key="3">
    <source>
        <dbReference type="Proteomes" id="UP000487350"/>
    </source>
</evidence>
<name>A0A844AQ71_9BURK</name>
<sequence length="382" mass="42125">MSTRTRLVLPLALLATSLHALAQPALKLSPDSPQWELEGNAKVTQYLGRKCLMLDGAAAAIKAFELGDGVIDVDVATPARRGFFGIQFRLDGDGANGEWVYLRQHKSGLPDALQYTPVLGGGLNWQLYSGKGFTGAVDVPQNEWFHLRLEIKGAQANLFVDNMRQPALVMDDLKSGLAKGQVALASLTGDVCFTNFEVRSTPAAPWQRNWPATPQGTLTKWRISASLDALARNLERPMSLQEKEQMQWQDVQAEAPGIVALQRYREAPHPPVSFANDPSKRLEPQKGMRVIYAQTQIESDRKQTKKLYLGYSDDVTVFLNGRILYRGRSAQSFRDPGFLGIMDAENDAIYLPLDAGRNELVLAVSELGGGWGFIARLADMDP</sequence>
<evidence type="ECO:0008006" key="4">
    <source>
        <dbReference type="Google" id="ProtNLM"/>
    </source>
</evidence>
<dbReference type="Proteomes" id="UP000487350">
    <property type="component" value="Unassembled WGS sequence"/>
</dbReference>
<dbReference type="OrthoDB" id="9780765at2"/>
<organism evidence="2 3">
    <name type="scientific">Caenimonas koreensis DSM 17982</name>
    <dbReference type="NCBI Taxonomy" id="1121255"/>
    <lineage>
        <taxon>Bacteria</taxon>
        <taxon>Pseudomonadati</taxon>
        <taxon>Pseudomonadota</taxon>
        <taxon>Betaproteobacteria</taxon>
        <taxon>Burkholderiales</taxon>
        <taxon>Comamonadaceae</taxon>
        <taxon>Caenimonas</taxon>
    </lineage>
</organism>
<dbReference type="EMBL" id="WJBU01000003">
    <property type="protein sequence ID" value="MRD46380.1"/>
    <property type="molecule type" value="Genomic_DNA"/>
</dbReference>
<feature type="chain" id="PRO_5033004472" description="3-keto-disaccharide hydrolase domain-containing protein" evidence="1">
    <location>
        <begin position="23"/>
        <end position="382"/>
    </location>
</feature>
<proteinExistence type="predicted"/>
<evidence type="ECO:0000256" key="1">
    <source>
        <dbReference type="SAM" id="SignalP"/>
    </source>
</evidence>
<keyword evidence="1" id="KW-0732">Signal</keyword>
<reference evidence="2 3" key="1">
    <citation type="submission" date="2019-11" db="EMBL/GenBank/DDBJ databases">
        <title>Caenimonas koreensis gen. nov., sp. nov., isolated from activated sludge.</title>
        <authorList>
            <person name="Seung H.R."/>
        </authorList>
    </citation>
    <scope>NUCLEOTIDE SEQUENCE [LARGE SCALE GENOMIC DNA]</scope>
    <source>
        <strain evidence="2 3">EMB320</strain>
    </source>
</reference>
<comment type="caution">
    <text evidence="2">The sequence shown here is derived from an EMBL/GenBank/DDBJ whole genome shotgun (WGS) entry which is preliminary data.</text>
</comment>